<protein>
    <recommendedName>
        <fullName evidence="3">Helicase C-terminal domain-containing protein</fullName>
    </recommendedName>
</protein>
<evidence type="ECO:0000313" key="1">
    <source>
        <dbReference type="EMBL" id="PIO75529.1"/>
    </source>
</evidence>
<evidence type="ECO:0000313" key="2">
    <source>
        <dbReference type="Proteomes" id="UP000230423"/>
    </source>
</evidence>
<dbReference type="OrthoDB" id="4310724at2759"/>
<name>A0A2G9UZ47_TELCI</name>
<dbReference type="AlphaFoldDB" id="A0A2G9UZ47"/>
<dbReference type="Gene3D" id="3.40.50.300">
    <property type="entry name" value="P-loop containing nucleotide triphosphate hydrolases"/>
    <property type="match status" value="1"/>
</dbReference>
<gene>
    <name evidence="1" type="ORF">TELCIR_02418</name>
</gene>
<keyword evidence="2" id="KW-1185">Reference proteome</keyword>
<sequence>MYIHRSGRTARASRKGLSVLIVDSKDAHLYRRLCKNLNRGVSQKG</sequence>
<dbReference type="EMBL" id="KZ345133">
    <property type="protein sequence ID" value="PIO75529.1"/>
    <property type="molecule type" value="Genomic_DNA"/>
</dbReference>
<evidence type="ECO:0008006" key="3">
    <source>
        <dbReference type="Google" id="ProtNLM"/>
    </source>
</evidence>
<organism evidence="1 2">
    <name type="scientific">Teladorsagia circumcincta</name>
    <name type="common">Brown stomach worm</name>
    <name type="synonym">Ostertagia circumcincta</name>
    <dbReference type="NCBI Taxonomy" id="45464"/>
    <lineage>
        <taxon>Eukaryota</taxon>
        <taxon>Metazoa</taxon>
        <taxon>Ecdysozoa</taxon>
        <taxon>Nematoda</taxon>
        <taxon>Chromadorea</taxon>
        <taxon>Rhabditida</taxon>
        <taxon>Rhabditina</taxon>
        <taxon>Rhabditomorpha</taxon>
        <taxon>Strongyloidea</taxon>
        <taxon>Trichostrongylidae</taxon>
        <taxon>Teladorsagia</taxon>
    </lineage>
</organism>
<reference evidence="1 2" key="1">
    <citation type="submission" date="2015-09" db="EMBL/GenBank/DDBJ databases">
        <title>Draft genome of the parasitic nematode Teladorsagia circumcincta isolate WARC Sus (inbred).</title>
        <authorList>
            <person name="Mitreva M."/>
        </authorList>
    </citation>
    <scope>NUCLEOTIDE SEQUENCE [LARGE SCALE GENOMIC DNA]</scope>
    <source>
        <strain evidence="1 2">S</strain>
    </source>
</reference>
<dbReference type="SUPFAM" id="SSF52540">
    <property type="entry name" value="P-loop containing nucleoside triphosphate hydrolases"/>
    <property type="match status" value="1"/>
</dbReference>
<dbReference type="Proteomes" id="UP000230423">
    <property type="component" value="Unassembled WGS sequence"/>
</dbReference>
<dbReference type="InterPro" id="IPR027417">
    <property type="entry name" value="P-loop_NTPase"/>
</dbReference>
<proteinExistence type="predicted"/>
<accession>A0A2G9UZ47</accession>